<comment type="similarity">
    <text evidence="1 8 9">Belongs to the peptidase S8 family.</text>
</comment>
<keyword evidence="15" id="KW-1185">Reference proteome</keyword>
<evidence type="ECO:0000259" key="13">
    <source>
        <dbReference type="Pfam" id="PF02225"/>
    </source>
</evidence>
<feature type="region of interest" description="Disordered" evidence="10">
    <location>
        <begin position="790"/>
        <end position="838"/>
    </location>
</feature>
<dbReference type="AlphaFoldDB" id="A0A4V1Q730"/>
<keyword evidence="6 8" id="KW-0720">Serine protease</keyword>
<accession>A0A4V1Q730</accession>
<evidence type="ECO:0000256" key="7">
    <source>
        <dbReference type="PIRSR" id="PIRSR615500-1"/>
    </source>
</evidence>
<evidence type="ECO:0000256" key="1">
    <source>
        <dbReference type="ARBA" id="ARBA00011073"/>
    </source>
</evidence>
<evidence type="ECO:0000256" key="11">
    <source>
        <dbReference type="SAM" id="SignalP"/>
    </source>
</evidence>
<keyword evidence="5 8" id="KW-0378">Hydrolase</keyword>
<evidence type="ECO:0000256" key="8">
    <source>
        <dbReference type="PROSITE-ProRule" id="PRU01240"/>
    </source>
</evidence>
<dbReference type="OrthoDB" id="614750at2"/>
<feature type="active site" description="Charge relay system" evidence="7 8">
    <location>
        <position position="251"/>
    </location>
</feature>
<keyword evidence="2" id="KW-0964">Secreted</keyword>
<dbReference type="PANTHER" id="PTHR43806">
    <property type="entry name" value="PEPTIDASE S8"/>
    <property type="match status" value="1"/>
</dbReference>
<dbReference type="Gene3D" id="2.60.40.10">
    <property type="entry name" value="Immunoglobulins"/>
    <property type="match status" value="1"/>
</dbReference>
<evidence type="ECO:0000256" key="4">
    <source>
        <dbReference type="ARBA" id="ARBA00022729"/>
    </source>
</evidence>
<evidence type="ECO:0000256" key="6">
    <source>
        <dbReference type="ARBA" id="ARBA00022825"/>
    </source>
</evidence>
<dbReference type="InterPro" id="IPR003137">
    <property type="entry name" value="PA_domain"/>
</dbReference>
<feature type="chain" id="PRO_5020819938" evidence="11">
    <location>
        <begin position="24"/>
        <end position="1100"/>
    </location>
</feature>
<feature type="active site" description="Charge relay system" evidence="7 8">
    <location>
        <position position="177"/>
    </location>
</feature>
<dbReference type="GO" id="GO:0005975">
    <property type="term" value="P:carbohydrate metabolic process"/>
    <property type="evidence" value="ECO:0007669"/>
    <property type="project" value="UniProtKB-ARBA"/>
</dbReference>
<dbReference type="InterPro" id="IPR023827">
    <property type="entry name" value="Peptidase_S8_Asp-AS"/>
</dbReference>
<evidence type="ECO:0000313" key="15">
    <source>
        <dbReference type="Proteomes" id="UP000290624"/>
    </source>
</evidence>
<feature type="domain" description="Peptidase S8/S53" evidence="12">
    <location>
        <begin position="168"/>
        <end position="632"/>
    </location>
</feature>
<feature type="domain" description="PA" evidence="13">
    <location>
        <begin position="434"/>
        <end position="518"/>
    </location>
</feature>
<evidence type="ECO:0000256" key="10">
    <source>
        <dbReference type="SAM" id="MobiDB-lite"/>
    </source>
</evidence>
<comment type="caution">
    <text evidence="14">The sequence shown here is derived from an EMBL/GenBank/DDBJ whole genome shotgun (WGS) entry which is preliminary data.</text>
</comment>
<dbReference type="PROSITE" id="PS00138">
    <property type="entry name" value="SUBTILASE_SER"/>
    <property type="match status" value="1"/>
</dbReference>
<feature type="compositionally biased region" description="Low complexity" evidence="10">
    <location>
        <begin position="812"/>
        <end position="830"/>
    </location>
</feature>
<protein>
    <submittedName>
        <fullName evidence="14">Peptidase S8 and S53 subtilisin kexin sedolisin</fullName>
    </submittedName>
</protein>
<evidence type="ECO:0000256" key="9">
    <source>
        <dbReference type="RuleBase" id="RU003355"/>
    </source>
</evidence>
<evidence type="ECO:0000256" key="2">
    <source>
        <dbReference type="ARBA" id="ARBA00022512"/>
    </source>
</evidence>
<dbReference type="Gene3D" id="3.40.50.200">
    <property type="entry name" value="Peptidase S8/S53 domain"/>
    <property type="match status" value="2"/>
</dbReference>
<dbReference type="PANTHER" id="PTHR43806:SF65">
    <property type="entry name" value="SERINE PROTEASE APRX"/>
    <property type="match status" value="1"/>
</dbReference>
<feature type="active site" description="Charge relay system" evidence="7 8">
    <location>
        <position position="597"/>
    </location>
</feature>
<organism evidence="14 15">
    <name type="scientific">Propioniciclava flava</name>
    <dbReference type="NCBI Taxonomy" id="2072026"/>
    <lineage>
        <taxon>Bacteria</taxon>
        <taxon>Bacillati</taxon>
        <taxon>Actinomycetota</taxon>
        <taxon>Actinomycetes</taxon>
        <taxon>Propionibacteriales</taxon>
        <taxon>Propionibacteriaceae</taxon>
        <taxon>Propioniciclava</taxon>
    </lineage>
</organism>
<evidence type="ECO:0000313" key="14">
    <source>
        <dbReference type="EMBL" id="RXW31158.1"/>
    </source>
</evidence>
<dbReference type="InterPro" id="IPR013783">
    <property type="entry name" value="Ig-like_fold"/>
</dbReference>
<dbReference type="PROSITE" id="PS00136">
    <property type="entry name" value="SUBTILASE_ASP"/>
    <property type="match status" value="1"/>
</dbReference>
<dbReference type="EMBL" id="PPCV01000012">
    <property type="protein sequence ID" value="RXW31158.1"/>
    <property type="molecule type" value="Genomic_DNA"/>
</dbReference>
<evidence type="ECO:0000256" key="5">
    <source>
        <dbReference type="ARBA" id="ARBA00022801"/>
    </source>
</evidence>
<keyword evidence="4 11" id="KW-0732">Signal</keyword>
<dbReference type="GO" id="GO:0004252">
    <property type="term" value="F:serine-type endopeptidase activity"/>
    <property type="evidence" value="ECO:0007669"/>
    <property type="project" value="UniProtKB-UniRule"/>
</dbReference>
<dbReference type="Pfam" id="PF02225">
    <property type="entry name" value="PA"/>
    <property type="match status" value="1"/>
</dbReference>
<feature type="signal peptide" evidence="11">
    <location>
        <begin position="1"/>
        <end position="23"/>
    </location>
</feature>
<evidence type="ECO:0000256" key="3">
    <source>
        <dbReference type="ARBA" id="ARBA00022670"/>
    </source>
</evidence>
<name>A0A4V1Q730_9ACTN</name>
<reference evidence="14 15" key="1">
    <citation type="submission" date="2018-01" db="EMBL/GenBank/DDBJ databases">
        <title>Lactibacter flavus gen. nov., sp. nov., a novel bacterium of the family Propionibacteriaceae isolated from raw milk and dairy products.</title>
        <authorList>
            <person name="Wenning M."/>
            <person name="Breitenwieser F."/>
            <person name="Huptas C."/>
            <person name="von Neubeck M."/>
            <person name="Busse H.-J."/>
            <person name="Scherer S."/>
        </authorList>
    </citation>
    <scope>NUCLEOTIDE SEQUENCE [LARGE SCALE GENOMIC DNA]</scope>
    <source>
        <strain evidence="14 15">VG341</strain>
    </source>
</reference>
<dbReference type="InterPro" id="IPR000209">
    <property type="entry name" value="Peptidase_S8/S53_dom"/>
</dbReference>
<gene>
    <name evidence="14" type="ORF">C1706_13295</name>
</gene>
<evidence type="ECO:0000259" key="12">
    <source>
        <dbReference type="Pfam" id="PF00082"/>
    </source>
</evidence>
<proteinExistence type="inferred from homology"/>
<dbReference type="Pfam" id="PF00082">
    <property type="entry name" value="Peptidase_S8"/>
    <property type="match status" value="1"/>
</dbReference>
<dbReference type="GO" id="GO:0006508">
    <property type="term" value="P:proteolysis"/>
    <property type="evidence" value="ECO:0007669"/>
    <property type="project" value="UniProtKB-KW"/>
</dbReference>
<dbReference type="InterPro" id="IPR015500">
    <property type="entry name" value="Peptidase_S8_subtilisin-rel"/>
</dbReference>
<keyword evidence="2" id="KW-0134">Cell wall</keyword>
<dbReference type="PROSITE" id="PS51892">
    <property type="entry name" value="SUBTILASE"/>
    <property type="match status" value="1"/>
</dbReference>
<keyword evidence="3 8" id="KW-0645">Protease</keyword>
<dbReference type="Proteomes" id="UP000290624">
    <property type="component" value="Unassembled WGS sequence"/>
</dbReference>
<dbReference type="InterPro" id="IPR036852">
    <property type="entry name" value="Peptidase_S8/S53_dom_sf"/>
</dbReference>
<dbReference type="InterPro" id="IPR023828">
    <property type="entry name" value="Peptidase_S8_Ser-AS"/>
</dbReference>
<dbReference type="PRINTS" id="PR00723">
    <property type="entry name" value="SUBTILISIN"/>
</dbReference>
<dbReference type="RefSeq" id="WP_129459720.1">
    <property type="nucleotide sequence ID" value="NZ_PPCV01000012.1"/>
</dbReference>
<sequence length="1100" mass="112376">MRTWKYLAGVAVVALAAPLSVQAAPVVGNDGLTTAPGGKIDSKLTPSSLDKAPVKVIVELSDDPVTVVEAKQDRELDTGQKAAVRDQLKRQQKGVVDTTKKVGGTVLAEMQDAYNGVKVQVSGAELSTLAGLAGVKAVHPVEIHRLDNATSVPYLGVPQVWQDTGYTGKNIKVGIIDTGIDYTHADFAGPGTTDAFRTALAGEAQAANPALFGPGAPRVKGGWDFVGNAYDAEQKGSVPKPDPNPLDCNGHGTHVAGTTGGGGVTAEGRSYSGPYNAATASQAWTIGPGVAPQVDLYAYKVFGCTGTTDVTTEAIDRAVADGVNVINMSLGSSYGTADDPSAVAASNAVGAGVVVVASAGNSGPNPYLTGSPGTGRGVASVAANDATAQFPGATLTFADRSTISAVNANAATPLPSTPLTVVVLKDDPQTSENEALGCSVDAYTKNGIKKGGNQVAVSVRGTCARAARPIYAQEAGAAAAIMIDTSANFPPFEGPITANPDTGAPFTVTIPFLGVRGVLGSAATDDGDKLVAAAGQSITVASKPLDNPAFTKFASFSSGGPRTGDSGLKANVTAPGVSTVSAGVGRGTGADVKSGTSMAAPHVAGVAALNVQAHPQWSSQDIAANLVNTADPSKVGDYRMTLGGTGLIDVKQSVASQVTVVGDSYTTDDGRFREATLSFGFAESNKKITDHKRITLTNHGRTPVTFTLSNEATPQSRPASVTFNTRRVTVMPGRSASVTVNVRVDMDKVGSALAGGFAFYEASGNVVLNAPGQQLRVPWLLVPRAASDVSASLRPDHGRPRVLTGTTAAGNDAASDQAEASTDDAAASSDVPATEGVEASSVGIDTALGVDNRGGVTRPNLQLELSNRRGAIDTTADVYQLGLVDARRDATVKGEPGIDLRALGVQSSDLGSSGDKLLVFAMNSYDRYSNAARNESQVLVDTNNDGTTDYIVSAVDSGLVRSGSADGRNEVFVYNVATKATTAAGYMAFSPTDNSTTLLPVKASTLGITQASGTFSYTGKISSIANGAATDAFDGTAKYNPWKPAIENGQSVSLKVGARHVKVPSRVDAAAFADQRPEGVMVVVMDNTSGPNEAILLRRR</sequence>
<dbReference type="InterPro" id="IPR050131">
    <property type="entry name" value="Peptidase_S8_subtilisin-like"/>
</dbReference>
<dbReference type="SUPFAM" id="SSF52743">
    <property type="entry name" value="Subtilisin-like"/>
    <property type="match status" value="1"/>
</dbReference>